<dbReference type="HOGENOM" id="CLU_061181_2_0_11"/>
<proteinExistence type="predicted"/>
<dbReference type="NCBIfam" id="TIGR00268">
    <property type="entry name" value="ATP-dependent sacrificial sulfur transferase LarE"/>
    <property type="match status" value="1"/>
</dbReference>
<dbReference type="PANTHER" id="PTHR43169">
    <property type="entry name" value="EXSB FAMILY PROTEIN"/>
    <property type="match status" value="1"/>
</dbReference>
<dbReference type="KEGG" id="src:M271_02635"/>
<dbReference type="InterPro" id="IPR005232">
    <property type="entry name" value="LarE"/>
</dbReference>
<evidence type="ECO:0000313" key="4">
    <source>
        <dbReference type="Proteomes" id="UP000281594"/>
    </source>
</evidence>
<dbReference type="RefSeq" id="WP_020865559.1">
    <property type="nucleotide sequence ID" value="NC_022785.1"/>
</dbReference>
<dbReference type="EMBL" id="QYCY01000002">
    <property type="protein sequence ID" value="RLV75730.1"/>
    <property type="molecule type" value="Genomic_DNA"/>
</dbReference>
<dbReference type="Proteomes" id="UP000281594">
    <property type="component" value="Unassembled WGS sequence"/>
</dbReference>
<dbReference type="GO" id="GO:0006529">
    <property type="term" value="P:asparagine biosynthetic process"/>
    <property type="evidence" value="ECO:0007669"/>
    <property type="project" value="InterPro"/>
</dbReference>
<dbReference type="STRING" id="1343740.M271_02635"/>
<dbReference type="InterPro" id="IPR014729">
    <property type="entry name" value="Rossmann-like_a/b/a_fold"/>
</dbReference>
<evidence type="ECO:0000256" key="1">
    <source>
        <dbReference type="PIRSR" id="PIRSR006661-1"/>
    </source>
</evidence>
<protein>
    <recommendedName>
        <fullName evidence="2">Asparagine synthetase domain-containing protein</fullName>
    </recommendedName>
</protein>
<dbReference type="Pfam" id="PF00733">
    <property type="entry name" value="Asn_synthase"/>
    <property type="match status" value="1"/>
</dbReference>
<feature type="domain" description="Asparagine synthetase" evidence="2">
    <location>
        <begin position="19"/>
        <end position="126"/>
    </location>
</feature>
<dbReference type="PANTHER" id="PTHR43169:SF2">
    <property type="entry name" value="NAD_GMP SYNTHASE DOMAIN-CONTAINING PROTEIN"/>
    <property type="match status" value="1"/>
</dbReference>
<dbReference type="GO" id="GO:0016783">
    <property type="term" value="F:sulfurtransferase activity"/>
    <property type="evidence" value="ECO:0007669"/>
    <property type="project" value="InterPro"/>
</dbReference>
<dbReference type="AlphaFoldDB" id="A0A0A0N6P5"/>
<gene>
    <name evidence="3" type="ORF">D3C57_140930</name>
</gene>
<reference evidence="3 4" key="1">
    <citation type="journal article" date="2018" name="J. Biol. Chem.">
        <title>Discovery of the actinoplanic acid pathway in Streptomyces rapamycinicus reveals a genetically conserved synergism with rapamycin.</title>
        <authorList>
            <person name="Mrak P."/>
            <person name="Krastel P."/>
            <person name="Pivk Lukancic P."/>
            <person name="Tao J."/>
            <person name="Pistorius D."/>
            <person name="Moore C.M."/>
        </authorList>
    </citation>
    <scope>NUCLEOTIDE SEQUENCE [LARGE SCALE GENOMIC DNA]</scope>
    <source>
        <strain evidence="3 4">NRRL 5491</strain>
    </source>
</reference>
<dbReference type="SUPFAM" id="SSF52402">
    <property type="entry name" value="Adenine nucleotide alpha hydrolases-like"/>
    <property type="match status" value="1"/>
</dbReference>
<name>A0A0A0N6P5_STRRN</name>
<dbReference type="GO" id="GO:0004066">
    <property type="term" value="F:asparagine synthase (glutamine-hydrolyzing) activity"/>
    <property type="evidence" value="ECO:0007669"/>
    <property type="project" value="InterPro"/>
</dbReference>
<dbReference type="InterPro" id="IPR052188">
    <property type="entry name" value="Ni-pincer_cofactor_biosynth"/>
</dbReference>
<dbReference type="CDD" id="cd01990">
    <property type="entry name" value="LarE-like"/>
    <property type="match status" value="1"/>
</dbReference>
<evidence type="ECO:0000259" key="2">
    <source>
        <dbReference type="Pfam" id="PF00733"/>
    </source>
</evidence>
<comment type="caution">
    <text evidence="3">The sequence shown here is derived from an EMBL/GenBank/DDBJ whole genome shotgun (WGS) entry which is preliminary data.</text>
</comment>
<dbReference type="InterPro" id="IPR001962">
    <property type="entry name" value="Asn_synthase"/>
</dbReference>
<organism evidence="3 4">
    <name type="scientific">Streptomyces rapamycinicus (strain ATCC 29253 / DSM 41530 / NRRL 5491 / AYB-994)</name>
    <name type="common">Streptomyces hygroscopicus (strain ATCC 29253)</name>
    <dbReference type="NCBI Taxonomy" id="1343740"/>
    <lineage>
        <taxon>Bacteria</taxon>
        <taxon>Bacillati</taxon>
        <taxon>Actinomycetota</taxon>
        <taxon>Actinomycetes</taxon>
        <taxon>Kitasatosporales</taxon>
        <taxon>Streptomycetaceae</taxon>
        <taxon>Streptomyces</taxon>
        <taxon>Streptomyces violaceusniger group</taxon>
    </lineage>
</organism>
<dbReference type="eggNOG" id="COG1606">
    <property type="taxonomic scope" value="Bacteria"/>
</dbReference>
<evidence type="ECO:0000313" key="3">
    <source>
        <dbReference type="EMBL" id="RLV75730.1"/>
    </source>
</evidence>
<sequence length="274" mass="28825">MHTTTPLEALTARIGAVGSAVVAFSGGVDSSLVAAVAARALGPRALAVTAVSSALATGELEGARSVAASVGIAHEVVDTAELTREGYRRNDRFRCYHCKSELYDRLDELAARRGYAAVLSGANADDMGDWRPGLRAAAEHGVRHPLLEAGLGKEAVRALARDLSVPSAGKPASPCLASRLPYGTAVSAPVLAQVDRAELALKRLGYEVLRVRHHGRLGRVQLAAEELARVSDPGERAAVVAAVRAAGYDQVEIDERPFRSGSLNLPITPVERSR</sequence>
<accession>A0A0A0N6P5</accession>
<dbReference type="PIRSF" id="PIRSF006661">
    <property type="entry name" value="PP-lp_UCP006661"/>
    <property type="match status" value="1"/>
</dbReference>
<feature type="active site" description="Nucleophile and sulfur donor" evidence="1">
    <location>
        <position position="175"/>
    </location>
</feature>
<dbReference type="Gene3D" id="3.40.50.620">
    <property type="entry name" value="HUPs"/>
    <property type="match status" value="1"/>
</dbReference>